<keyword evidence="4" id="KW-0804">Transcription</keyword>
<organism evidence="9 10">
    <name type="scientific">Jimgerdemannia flammicorona</name>
    <dbReference type="NCBI Taxonomy" id="994334"/>
    <lineage>
        <taxon>Eukaryota</taxon>
        <taxon>Fungi</taxon>
        <taxon>Fungi incertae sedis</taxon>
        <taxon>Mucoromycota</taxon>
        <taxon>Mucoromycotina</taxon>
        <taxon>Endogonomycetes</taxon>
        <taxon>Endogonales</taxon>
        <taxon>Endogonaceae</taxon>
        <taxon>Jimgerdemannia</taxon>
    </lineage>
</organism>
<feature type="region of interest" description="Disordered" evidence="7">
    <location>
        <begin position="671"/>
        <end position="701"/>
    </location>
</feature>
<name>A0A433D421_9FUNG</name>
<feature type="region of interest" description="Disordered" evidence="7">
    <location>
        <begin position="183"/>
        <end position="224"/>
    </location>
</feature>
<evidence type="ECO:0000256" key="1">
    <source>
        <dbReference type="ARBA" id="ARBA00004123"/>
    </source>
</evidence>
<gene>
    <name evidence="9" type="ORF">BC936DRAFT_147994</name>
</gene>
<keyword evidence="6" id="KW-0175">Coiled coil</keyword>
<keyword evidence="10" id="KW-1185">Reference proteome</keyword>
<dbReference type="PROSITE" id="PS50048">
    <property type="entry name" value="ZN2_CY6_FUNGAL_2"/>
    <property type="match status" value="1"/>
</dbReference>
<feature type="domain" description="Zn(2)-C6 fungal-type" evidence="8">
    <location>
        <begin position="106"/>
        <end position="138"/>
    </location>
</feature>
<feature type="compositionally biased region" description="Basic and acidic residues" evidence="7">
    <location>
        <begin position="686"/>
        <end position="701"/>
    </location>
</feature>
<evidence type="ECO:0000256" key="3">
    <source>
        <dbReference type="ARBA" id="ARBA00023015"/>
    </source>
</evidence>
<dbReference type="InterPro" id="IPR050815">
    <property type="entry name" value="TF_fung"/>
</dbReference>
<evidence type="ECO:0000256" key="7">
    <source>
        <dbReference type="SAM" id="MobiDB-lite"/>
    </source>
</evidence>
<dbReference type="AlphaFoldDB" id="A0A433D421"/>
<dbReference type="InterPro" id="IPR007219">
    <property type="entry name" value="XnlR_reg_dom"/>
</dbReference>
<dbReference type="GO" id="GO:0006351">
    <property type="term" value="P:DNA-templated transcription"/>
    <property type="evidence" value="ECO:0007669"/>
    <property type="project" value="InterPro"/>
</dbReference>
<comment type="subcellular location">
    <subcellularLocation>
        <location evidence="1">Nucleus</location>
    </subcellularLocation>
</comment>
<dbReference type="SMART" id="SM00066">
    <property type="entry name" value="GAL4"/>
    <property type="match status" value="1"/>
</dbReference>
<evidence type="ECO:0000313" key="9">
    <source>
        <dbReference type="EMBL" id="RUP45579.1"/>
    </source>
</evidence>
<evidence type="ECO:0000313" key="10">
    <source>
        <dbReference type="Proteomes" id="UP000268093"/>
    </source>
</evidence>
<dbReference type="PROSITE" id="PS00463">
    <property type="entry name" value="ZN2_CY6_FUNGAL_1"/>
    <property type="match status" value="1"/>
</dbReference>
<proteinExistence type="predicted"/>
<dbReference type="PANTHER" id="PTHR47338">
    <property type="entry name" value="ZN(II)2CYS6 TRANSCRIPTION FACTOR (EUROFUNG)-RELATED"/>
    <property type="match status" value="1"/>
</dbReference>
<dbReference type="CDD" id="cd00067">
    <property type="entry name" value="GAL4"/>
    <property type="match status" value="1"/>
</dbReference>
<protein>
    <recommendedName>
        <fullName evidence="8">Zn(2)-C6 fungal-type domain-containing protein</fullName>
    </recommendedName>
</protein>
<evidence type="ECO:0000256" key="4">
    <source>
        <dbReference type="ARBA" id="ARBA00023163"/>
    </source>
</evidence>
<dbReference type="OrthoDB" id="8062037at2759"/>
<keyword evidence="5" id="KW-0539">Nucleus</keyword>
<dbReference type="InterPro" id="IPR001138">
    <property type="entry name" value="Zn2Cys6_DnaBD"/>
</dbReference>
<dbReference type="PANTHER" id="PTHR47338:SF5">
    <property type="entry name" value="ZN(II)2CYS6 TRANSCRIPTION FACTOR (EUROFUNG)"/>
    <property type="match status" value="1"/>
</dbReference>
<comment type="caution">
    <text evidence="9">The sequence shown here is derived from an EMBL/GenBank/DDBJ whole genome shotgun (WGS) entry which is preliminary data.</text>
</comment>
<evidence type="ECO:0000259" key="8">
    <source>
        <dbReference type="PROSITE" id="PS50048"/>
    </source>
</evidence>
<reference evidence="9 10" key="1">
    <citation type="journal article" date="2018" name="New Phytol.">
        <title>Phylogenomics of Endogonaceae and evolution of mycorrhizas within Mucoromycota.</title>
        <authorList>
            <person name="Chang Y."/>
            <person name="Desiro A."/>
            <person name="Na H."/>
            <person name="Sandor L."/>
            <person name="Lipzen A."/>
            <person name="Clum A."/>
            <person name="Barry K."/>
            <person name="Grigoriev I.V."/>
            <person name="Martin F.M."/>
            <person name="Stajich J.E."/>
            <person name="Smith M.E."/>
            <person name="Bonito G."/>
            <person name="Spatafora J.W."/>
        </authorList>
    </citation>
    <scope>NUCLEOTIDE SEQUENCE [LARGE SCALE GENOMIC DNA]</scope>
    <source>
        <strain evidence="9 10">GMNB39</strain>
    </source>
</reference>
<dbReference type="EMBL" id="RBNI01007069">
    <property type="protein sequence ID" value="RUP45579.1"/>
    <property type="molecule type" value="Genomic_DNA"/>
</dbReference>
<feature type="compositionally biased region" description="Low complexity" evidence="7">
    <location>
        <begin position="194"/>
        <end position="207"/>
    </location>
</feature>
<dbReference type="GO" id="GO:0003677">
    <property type="term" value="F:DNA binding"/>
    <property type="evidence" value="ECO:0007669"/>
    <property type="project" value="InterPro"/>
</dbReference>
<dbReference type="Pfam" id="PF04082">
    <property type="entry name" value="Fungal_trans"/>
    <property type="match status" value="1"/>
</dbReference>
<evidence type="ECO:0000256" key="6">
    <source>
        <dbReference type="SAM" id="Coils"/>
    </source>
</evidence>
<dbReference type="GO" id="GO:0005634">
    <property type="term" value="C:nucleus"/>
    <property type="evidence" value="ECO:0007669"/>
    <property type="project" value="UniProtKB-SubCell"/>
</dbReference>
<keyword evidence="3" id="KW-0805">Transcription regulation</keyword>
<dbReference type="Gene3D" id="4.10.240.10">
    <property type="entry name" value="Zn(2)-C6 fungal-type DNA-binding domain"/>
    <property type="match status" value="1"/>
</dbReference>
<dbReference type="Proteomes" id="UP000268093">
    <property type="component" value="Unassembled WGS sequence"/>
</dbReference>
<keyword evidence="2" id="KW-0479">Metal-binding</keyword>
<feature type="coiled-coil region" evidence="6">
    <location>
        <begin position="155"/>
        <end position="182"/>
    </location>
</feature>
<evidence type="ECO:0000256" key="2">
    <source>
        <dbReference type="ARBA" id="ARBA00022723"/>
    </source>
</evidence>
<dbReference type="GO" id="GO:0008270">
    <property type="term" value="F:zinc ion binding"/>
    <property type="evidence" value="ECO:0007669"/>
    <property type="project" value="InterPro"/>
</dbReference>
<feature type="compositionally biased region" description="Polar residues" evidence="7">
    <location>
        <begin position="208"/>
        <end position="217"/>
    </location>
</feature>
<dbReference type="SUPFAM" id="SSF57701">
    <property type="entry name" value="Zn2/Cys6 DNA-binding domain"/>
    <property type="match status" value="1"/>
</dbReference>
<evidence type="ECO:0000256" key="5">
    <source>
        <dbReference type="ARBA" id="ARBA00023242"/>
    </source>
</evidence>
<dbReference type="CDD" id="cd12148">
    <property type="entry name" value="fungal_TF_MHR"/>
    <property type="match status" value="1"/>
</dbReference>
<dbReference type="Pfam" id="PF00172">
    <property type="entry name" value="Zn_clus"/>
    <property type="match status" value="1"/>
</dbReference>
<accession>A0A433D421</accession>
<dbReference type="InterPro" id="IPR036864">
    <property type="entry name" value="Zn2-C6_fun-type_DNA-bd_sf"/>
</dbReference>
<dbReference type="GO" id="GO:0000981">
    <property type="term" value="F:DNA-binding transcription factor activity, RNA polymerase II-specific"/>
    <property type="evidence" value="ECO:0007669"/>
    <property type="project" value="InterPro"/>
</dbReference>
<sequence length="701" mass="77262">MVPLPSALDPKASVTLSVYWGWRRRGEELGVDIGIWEYGISVLPSIWTAWARTQWVHVIPCLEMGNIRYKFRPGRLFSLSTQPSIPTASNMEVAATTRKRVKRNHPCEACRLQRRKCSPQPDGGPCQRCRLMKRECVYKRSAVPSGEVYDPTEDELRLLEEVDIVEEELEDLETEMLEITARKGVKGESGNGGSCSDSPPLLTSSPLNDASSSNPTSKGCLPLFSPHSMGQDSLPLYSDPVDDAVVSMKGHVVHPWEDHRKLEALNRFNWTVTLRSGRLQIRTNIRNMQDLVNIALNNYENMHDFDDPNNIISPTYLTNQRGGPVLRVTAGHNSLGDATFKVVKMAGRNTVTIMKYHNVKVRLERHAMTCLVETFFLCVNRVHPLIHRPTFERLFWLADDPASSALTCALCAVMTMRDCEHSLVVGTYPSPISRQMMGEHFAMRARELLEEQFDTPSLGTIVGLLCMILYRILSLEVSKAFQYSGLALQMGRVLVRQLDHSGPDPSKYTTEGWAERLGLPGATPGRGCGDVPRGQGAGVLAHAGKHSVPGPPVRRCEPNREADQHVACGRVLRGRAVHEYVVRPVGTGIPIDSVYVPACGSGGASEGGFPPDRRSAKHQPLQLMAANPRAFPAAIPRHACTHGGERAGVATGRVVVQRSLLLLRSAHAATGVRRPPQAFSAPKPTVGRDREAEPGPRVEDP</sequence>